<evidence type="ECO:0000256" key="2">
    <source>
        <dbReference type="SAM" id="SignalP"/>
    </source>
</evidence>
<reference evidence="4" key="1">
    <citation type="submission" date="2016-11" db="UniProtKB">
        <authorList>
            <consortium name="WormBaseParasite"/>
        </authorList>
    </citation>
    <scope>IDENTIFICATION</scope>
</reference>
<dbReference type="Proteomes" id="UP000095287">
    <property type="component" value="Unplaced"/>
</dbReference>
<name>A0A1I8AC79_9BILA</name>
<accession>A0A1I8AC79</accession>
<dbReference type="WBParaSite" id="L893_g4107.t1">
    <property type="protein sequence ID" value="L893_g4107.t1"/>
    <property type="gene ID" value="L893_g4107"/>
</dbReference>
<evidence type="ECO:0000313" key="4">
    <source>
        <dbReference type="WBParaSite" id="L893_g4107.t1"/>
    </source>
</evidence>
<keyword evidence="2" id="KW-0732">Signal</keyword>
<proteinExistence type="predicted"/>
<organism evidence="3 4">
    <name type="scientific">Steinernema glaseri</name>
    <dbReference type="NCBI Taxonomy" id="37863"/>
    <lineage>
        <taxon>Eukaryota</taxon>
        <taxon>Metazoa</taxon>
        <taxon>Ecdysozoa</taxon>
        <taxon>Nematoda</taxon>
        <taxon>Chromadorea</taxon>
        <taxon>Rhabditida</taxon>
        <taxon>Tylenchina</taxon>
        <taxon>Panagrolaimomorpha</taxon>
        <taxon>Strongyloidoidea</taxon>
        <taxon>Steinernematidae</taxon>
        <taxon>Steinernema</taxon>
    </lineage>
</organism>
<evidence type="ECO:0000313" key="3">
    <source>
        <dbReference type="Proteomes" id="UP000095287"/>
    </source>
</evidence>
<feature type="region of interest" description="Disordered" evidence="1">
    <location>
        <begin position="35"/>
        <end position="76"/>
    </location>
</feature>
<feature type="signal peptide" evidence="2">
    <location>
        <begin position="1"/>
        <end position="18"/>
    </location>
</feature>
<keyword evidence="3" id="KW-1185">Reference proteome</keyword>
<sequence>MNVPLLFIVLICFVLTNSLIIYRRTPKPKLICREDHDWRPRGTNSSSELDGADESIDGSRVVKRSTPEHEPVIFLNTEEPVEAADEDFDLVSDDLSEEEKKIVKQKLIKTCTALKLN</sequence>
<protein>
    <submittedName>
        <fullName evidence="4">Uncharacterized protein</fullName>
    </submittedName>
</protein>
<feature type="chain" id="PRO_5009314531" evidence="2">
    <location>
        <begin position="19"/>
        <end position="117"/>
    </location>
</feature>
<evidence type="ECO:0000256" key="1">
    <source>
        <dbReference type="SAM" id="MobiDB-lite"/>
    </source>
</evidence>
<dbReference type="AlphaFoldDB" id="A0A1I8AC79"/>